<feature type="region of interest" description="Disordered" evidence="10">
    <location>
        <begin position="415"/>
        <end position="441"/>
    </location>
</feature>
<comment type="cofactor">
    <cofactor evidence="1">
        <name>Ca(2+)</name>
        <dbReference type="ChEBI" id="CHEBI:29108"/>
    </cofactor>
</comment>
<evidence type="ECO:0000256" key="8">
    <source>
        <dbReference type="ARBA" id="ARBA00023098"/>
    </source>
</evidence>
<dbReference type="OMA" id="HARWDAH"/>
<evidence type="ECO:0000256" key="2">
    <source>
        <dbReference type="ARBA" id="ARBA00004613"/>
    </source>
</evidence>
<evidence type="ECO:0000256" key="7">
    <source>
        <dbReference type="ARBA" id="ARBA00022837"/>
    </source>
</evidence>
<dbReference type="Gene3D" id="1.20.90.10">
    <property type="entry name" value="Phospholipase A2 domain"/>
    <property type="match status" value="2"/>
</dbReference>
<proteinExistence type="predicted"/>
<dbReference type="CDD" id="cd04704">
    <property type="entry name" value="PLA2_bee_venom_like"/>
    <property type="match status" value="1"/>
</dbReference>
<dbReference type="InterPro" id="IPR016090">
    <property type="entry name" value="PLA2-like_dom"/>
</dbReference>
<sequence length="470" mass="52661">MLSLLLSVVLIMPAYVKMLFFLITSILCAWTKVLPAGEVHYSFLRRSSRPASPSLRLYHSSWSEERALLGCAWSDEAAVIRNYFTLCRERAHHFSDHPDENLDVDSIFEAEDQCVSLAPAGRRSVRSVNGHEGEDGRSEGRIHQRVKRSFIVPGTLWCGSGNKAPSYQDLGVFAETDSCCREHDHCKHTILSFHSDFGLFNSNIFTMSHCDCDNKFHSCLKEAKDSISDVVGYTFFNLLKMHCFDFSHRLQCAQRNWFGMCKESKMDLYAVVHPPTLYESPAPTELNSTNSTTNITLPEELQKSGTSHPQLFPITAEGETVHTPSTGAPSATITHAINKQLSCADYKVLDECKTKLLPKQRRYGLRNPEAMTLYHCNCTTSTSTSNCAFSLLNSCTAALVRAELPELNLRRSADVEKQRHLQADNMQGRGPNSGRGQRKQGAVSLHKLCLRGVQTKNRPENILSMHTSPL</sequence>
<dbReference type="InterPro" id="IPR033113">
    <property type="entry name" value="PLA2_histidine"/>
</dbReference>
<keyword evidence="9" id="KW-1015">Disulfide bond</keyword>
<keyword evidence="13" id="KW-1185">Reference proteome</keyword>
<evidence type="ECO:0000256" key="10">
    <source>
        <dbReference type="SAM" id="MobiDB-lite"/>
    </source>
</evidence>
<organism evidence="12 13">
    <name type="scientific">Mola mola</name>
    <name type="common">Ocean sunfish</name>
    <name type="synonym">Tetraodon mola</name>
    <dbReference type="NCBI Taxonomy" id="94237"/>
    <lineage>
        <taxon>Eukaryota</taxon>
        <taxon>Metazoa</taxon>
        <taxon>Chordata</taxon>
        <taxon>Craniata</taxon>
        <taxon>Vertebrata</taxon>
        <taxon>Euteleostomi</taxon>
        <taxon>Actinopterygii</taxon>
        <taxon>Neopterygii</taxon>
        <taxon>Teleostei</taxon>
        <taxon>Neoteleostei</taxon>
        <taxon>Acanthomorphata</taxon>
        <taxon>Eupercaria</taxon>
        <taxon>Tetraodontiformes</taxon>
        <taxon>Molidae</taxon>
        <taxon>Mola</taxon>
    </lineage>
</organism>
<evidence type="ECO:0000256" key="3">
    <source>
        <dbReference type="ARBA" id="ARBA00013278"/>
    </source>
</evidence>
<keyword evidence="4" id="KW-0964">Secreted</keyword>
<comment type="subcellular location">
    <subcellularLocation>
        <location evidence="2">Secreted</location>
    </subcellularLocation>
</comment>
<evidence type="ECO:0000256" key="6">
    <source>
        <dbReference type="ARBA" id="ARBA00022801"/>
    </source>
</evidence>
<reference evidence="12" key="1">
    <citation type="submission" date="2025-08" db="UniProtKB">
        <authorList>
            <consortium name="Ensembl"/>
        </authorList>
    </citation>
    <scope>IDENTIFICATION</scope>
</reference>
<dbReference type="GO" id="GO:0006644">
    <property type="term" value="P:phospholipid metabolic process"/>
    <property type="evidence" value="ECO:0007669"/>
    <property type="project" value="InterPro"/>
</dbReference>
<dbReference type="SUPFAM" id="SSF48619">
    <property type="entry name" value="Phospholipase A2, PLA2"/>
    <property type="match status" value="1"/>
</dbReference>
<dbReference type="EC" id="3.1.1.4" evidence="3"/>
<dbReference type="PANTHER" id="PTHR12253">
    <property type="entry name" value="RH14732P"/>
    <property type="match status" value="1"/>
</dbReference>
<dbReference type="AlphaFoldDB" id="A0A3Q3WSW3"/>
<evidence type="ECO:0000259" key="11">
    <source>
        <dbReference type="SMART" id="SM00085"/>
    </source>
</evidence>
<dbReference type="STRING" id="94237.ENSMMOP00000012259"/>
<dbReference type="GO" id="GO:0046872">
    <property type="term" value="F:metal ion binding"/>
    <property type="evidence" value="ECO:0007669"/>
    <property type="project" value="UniProtKB-KW"/>
</dbReference>
<keyword evidence="6" id="KW-0378">Hydrolase</keyword>
<dbReference type="Pfam" id="PF05826">
    <property type="entry name" value="Phospholip_A2_2"/>
    <property type="match status" value="1"/>
</dbReference>
<dbReference type="Proteomes" id="UP000261620">
    <property type="component" value="Unplaced"/>
</dbReference>
<dbReference type="GO" id="GO:0050482">
    <property type="term" value="P:arachidonate secretion"/>
    <property type="evidence" value="ECO:0007669"/>
    <property type="project" value="InterPro"/>
</dbReference>
<evidence type="ECO:0000256" key="1">
    <source>
        <dbReference type="ARBA" id="ARBA00001913"/>
    </source>
</evidence>
<feature type="domain" description="Phospholipase A2-like central" evidence="11">
    <location>
        <begin position="139"/>
        <end position="262"/>
    </location>
</feature>
<dbReference type="InterPro" id="IPR036444">
    <property type="entry name" value="PLipase_A2_dom_sf"/>
</dbReference>
<dbReference type="PROSITE" id="PS00118">
    <property type="entry name" value="PA2_HIS"/>
    <property type="match status" value="1"/>
</dbReference>
<dbReference type="SMART" id="SM00085">
    <property type="entry name" value="PA2c"/>
    <property type="match status" value="1"/>
</dbReference>
<evidence type="ECO:0000256" key="4">
    <source>
        <dbReference type="ARBA" id="ARBA00022525"/>
    </source>
</evidence>
<evidence type="ECO:0000256" key="5">
    <source>
        <dbReference type="ARBA" id="ARBA00022723"/>
    </source>
</evidence>
<dbReference type="Ensembl" id="ENSMMOT00000012463.1">
    <property type="protein sequence ID" value="ENSMMOP00000012259.1"/>
    <property type="gene ID" value="ENSMMOG00000009428.1"/>
</dbReference>
<evidence type="ECO:0000313" key="12">
    <source>
        <dbReference type="Ensembl" id="ENSMMOP00000012259.1"/>
    </source>
</evidence>
<reference evidence="12" key="2">
    <citation type="submission" date="2025-09" db="UniProtKB">
        <authorList>
            <consortium name="Ensembl"/>
        </authorList>
    </citation>
    <scope>IDENTIFICATION</scope>
</reference>
<keyword evidence="8" id="KW-0443">Lipid metabolism</keyword>
<name>A0A3Q3WSW3_MOLML</name>
<keyword evidence="5" id="KW-0479">Metal-binding</keyword>
<dbReference type="FunFam" id="1.20.90.10:FF:000002">
    <property type="entry name" value="Phospholipase A2 group III"/>
    <property type="match status" value="1"/>
</dbReference>
<keyword evidence="7" id="KW-0106">Calcium</keyword>
<evidence type="ECO:0000256" key="9">
    <source>
        <dbReference type="ARBA" id="ARBA00023157"/>
    </source>
</evidence>
<evidence type="ECO:0000313" key="13">
    <source>
        <dbReference type="Proteomes" id="UP000261620"/>
    </source>
</evidence>
<accession>A0A3Q3WSW3</accession>
<protein>
    <recommendedName>
        <fullName evidence="3">phospholipase A2</fullName>
        <ecNumber evidence="3">3.1.1.4</ecNumber>
    </recommendedName>
</protein>
<dbReference type="GO" id="GO:0004623">
    <property type="term" value="F:phospholipase A2 activity"/>
    <property type="evidence" value="ECO:0007669"/>
    <property type="project" value="UniProtKB-EC"/>
</dbReference>
<dbReference type="GO" id="GO:0005576">
    <property type="term" value="C:extracellular region"/>
    <property type="evidence" value="ECO:0007669"/>
    <property type="project" value="UniProtKB-SubCell"/>
</dbReference>